<accession>A0ABQ7FTV3</accession>
<dbReference type="EMBL" id="MU072021">
    <property type="protein sequence ID" value="KAF5825775.1"/>
    <property type="molecule type" value="Genomic_DNA"/>
</dbReference>
<proteinExistence type="predicted"/>
<dbReference type="Pfam" id="PF03062">
    <property type="entry name" value="MBOAT"/>
    <property type="match status" value="1"/>
</dbReference>
<dbReference type="PANTHER" id="PTHR13285:SF18">
    <property type="entry name" value="PROTEIN-CYSTEINE N-PALMITOYLTRANSFERASE RASP"/>
    <property type="match status" value="1"/>
</dbReference>
<gene>
    <name evidence="6" type="ORF">DUNSADRAFT_7021</name>
</gene>
<keyword evidence="5" id="KW-0732">Signal</keyword>
<sequence length="171" mass="19997">MLRWHIHYNFLLLRLLSFAMDLHWARQQQQQQQQQQQKLAKQESGTPEQQQLLAWASSIRSNNPKARVDTPLPLASYSYLQHFVYCFYPPLYIAGPTITFNDFASQIAAPPRQSAREVLTYAARWLGAALLMEFMRRTLYFNVHGPQQGWVICGHAYFHVSLKLLVYTRIV</sequence>
<comment type="caution">
    <text evidence="6">The sequence shown here is derived from an EMBL/GenBank/DDBJ whole genome shotgun (WGS) entry which is preliminary data.</text>
</comment>
<dbReference type="Proteomes" id="UP000815325">
    <property type="component" value="Unassembled WGS sequence"/>
</dbReference>
<evidence type="ECO:0000256" key="1">
    <source>
        <dbReference type="ARBA" id="ARBA00004141"/>
    </source>
</evidence>
<comment type="subcellular location">
    <subcellularLocation>
        <location evidence="1">Membrane</location>
        <topology evidence="1">Multi-pass membrane protein</topology>
    </subcellularLocation>
</comment>
<organism evidence="6 7">
    <name type="scientific">Dunaliella salina</name>
    <name type="common">Green alga</name>
    <name type="synonym">Protococcus salinus</name>
    <dbReference type="NCBI Taxonomy" id="3046"/>
    <lineage>
        <taxon>Eukaryota</taxon>
        <taxon>Viridiplantae</taxon>
        <taxon>Chlorophyta</taxon>
        <taxon>core chlorophytes</taxon>
        <taxon>Chlorophyceae</taxon>
        <taxon>CS clade</taxon>
        <taxon>Chlamydomonadales</taxon>
        <taxon>Dunaliellaceae</taxon>
        <taxon>Dunaliella</taxon>
    </lineage>
</organism>
<keyword evidence="4" id="KW-0472">Membrane</keyword>
<keyword evidence="3" id="KW-1133">Transmembrane helix</keyword>
<dbReference type="PANTHER" id="PTHR13285">
    <property type="entry name" value="ACYLTRANSFERASE"/>
    <property type="match status" value="1"/>
</dbReference>
<feature type="chain" id="PRO_5045206840" description="Polyprenol reductase" evidence="5">
    <location>
        <begin position="28"/>
        <end position="171"/>
    </location>
</feature>
<keyword evidence="2" id="KW-0812">Transmembrane</keyword>
<dbReference type="InterPro" id="IPR051085">
    <property type="entry name" value="MB_O-acyltransferase"/>
</dbReference>
<evidence type="ECO:0000313" key="7">
    <source>
        <dbReference type="Proteomes" id="UP000815325"/>
    </source>
</evidence>
<protein>
    <recommendedName>
        <fullName evidence="8">Polyprenol reductase</fullName>
    </recommendedName>
</protein>
<keyword evidence="7" id="KW-1185">Reference proteome</keyword>
<reference evidence="6" key="1">
    <citation type="submission" date="2017-08" db="EMBL/GenBank/DDBJ databases">
        <authorList>
            <person name="Polle J.E."/>
            <person name="Barry K."/>
            <person name="Cushman J."/>
            <person name="Schmutz J."/>
            <person name="Tran D."/>
            <person name="Hathwaick L.T."/>
            <person name="Yim W.C."/>
            <person name="Jenkins J."/>
            <person name="Mckie-Krisberg Z.M."/>
            <person name="Prochnik S."/>
            <person name="Lindquist E."/>
            <person name="Dockter R.B."/>
            <person name="Adam C."/>
            <person name="Molina H."/>
            <person name="Bunkerborg J."/>
            <person name="Jin E."/>
            <person name="Buchheim M."/>
            <person name="Magnuson J."/>
        </authorList>
    </citation>
    <scope>NUCLEOTIDE SEQUENCE</scope>
    <source>
        <strain evidence="6">CCAP 19/18</strain>
    </source>
</reference>
<dbReference type="InterPro" id="IPR004299">
    <property type="entry name" value="MBOAT_fam"/>
</dbReference>
<evidence type="ECO:0000256" key="2">
    <source>
        <dbReference type="ARBA" id="ARBA00022692"/>
    </source>
</evidence>
<evidence type="ECO:0000313" key="6">
    <source>
        <dbReference type="EMBL" id="KAF5825775.1"/>
    </source>
</evidence>
<evidence type="ECO:0000256" key="4">
    <source>
        <dbReference type="ARBA" id="ARBA00023136"/>
    </source>
</evidence>
<evidence type="ECO:0000256" key="3">
    <source>
        <dbReference type="ARBA" id="ARBA00022989"/>
    </source>
</evidence>
<evidence type="ECO:0008006" key="8">
    <source>
        <dbReference type="Google" id="ProtNLM"/>
    </source>
</evidence>
<feature type="signal peptide" evidence="5">
    <location>
        <begin position="1"/>
        <end position="27"/>
    </location>
</feature>
<evidence type="ECO:0000256" key="5">
    <source>
        <dbReference type="SAM" id="SignalP"/>
    </source>
</evidence>
<name>A0ABQ7FTV3_DUNSA</name>